<reference evidence="1 2" key="1">
    <citation type="submission" date="2020-07" db="EMBL/GenBank/DDBJ databases">
        <title>Sequencing the genomes of 1000 actinobacteria strains.</title>
        <authorList>
            <person name="Klenk H.-P."/>
        </authorList>
    </citation>
    <scope>NUCLEOTIDE SEQUENCE [LARGE SCALE GENOMIC DNA]</scope>
    <source>
        <strain evidence="1 2">DSM 22083</strain>
    </source>
</reference>
<organism evidence="1 2">
    <name type="scientific">Microlunatus parietis</name>
    <dbReference type="NCBI Taxonomy" id="682979"/>
    <lineage>
        <taxon>Bacteria</taxon>
        <taxon>Bacillati</taxon>
        <taxon>Actinomycetota</taxon>
        <taxon>Actinomycetes</taxon>
        <taxon>Propionibacteriales</taxon>
        <taxon>Propionibacteriaceae</taxon>
        <taxon>Microlunatus</taxon>
    </lineage>
</organism>
<evidence type="ECO:0008006" key="3">
    <source>
        <dbReference type="Google" id="ProtNLM"/>
    </source>
</evidence>
<sequence length="364" mass="39387">MSATTTVSRATLNRTTLARQALLDRADESAATMIERLVGLQAQEPLEPYVGLWSRLAAFAPAELVGLLERREAVRTVMMRRTLHLHTAADAQRFRPVHHSMIVRRTASARSRELGGLDLDRLADAATPRFDRPRTTSEVARAVAADWPDVPIPALSDLIGVVVPLVQVPPRGVWGQRAAARNLTLAAWLGDAEPVPADDVLDGLVLRYLAAYGPATSSDVRAWSGLAGLPAVIKRLRLRLRSYRDEGGRELLDLADAELIPADRPAPPRFLPAFDNVVLGFADRSRMIDDEHKHHSVAGARFLLVDGRVAGTWISTGDAESGVTVQIAPFRALRKPERTAVVAEAETLAAFLGDGTAGRVALAS</sequence>
<accession>A0A7Y9IBM6</accession>
<protein>
    <recommendedName>
        <fullName evidence="3">Winged helix DNA-binding domain-containing protein</fullName>
    </recommendedName>
</protein>
<evidence type="ECO:0000313" key="2">
    <source>
        <dbReference type="Proteomes" id="UP000569914"/>
    </source>
</evidence>
<evidence type="ECO:0000313" key="1">
    <source>
        <dbReference type="EMBL" id="NYE73309.1"/>
    </source>
</evidence>
<dbReference type="PANTHER" id="PTHR38479">
    <property type="entry name" value="LMO0824 PROTEIN"/>
    <property type="match status" value="1"/>
</dbReference>
<name>A0A7Y9IBM6_9ACTN</name>
<dbReference type="RefSeq" id="WP_218871537.1">
    <property type="nucleotide sequence ID" value="NZ_JACCBU010000001.1"/>
</dbReference>
<dbReference type="Pfam" id="PF06224">
    <property type="entry name" value="AlkZ-like"/>
    <property type="match status" value="1"/>
</dbReference>
<comment type="caution">
    <text evidence="1">The sequence shown here is derived from an EMBL/GenBank/DDBJ whole genome shotgun (WGS) entry which is preliminary data.</text>
</comment>
<dbReference type="AlphaFoldDB" id="A0A7Y9IBM6"/>
<dbReference type="InterPro" id="IPR009351">
    <property type="entry name" value="AlkZ-like"/>
</dbReference>
<dbReference type="PANTHER" id="PTHR38479:SF2">
    <property type="entry name" value="WINGED HELIX DNA-BINDING DOMAIN-CONTAINING PROTEIN"/>
    <property type="match status" value="1"/>
</dbReference>
<dbReference type="EMBL" id="JACCBU010000001">
    <property type="protein sequence ID" value="NYE73309.1"/>
    <property type="molecule type" value="Genomic_DNA"/>
</dbReference>
<keyword evidence="2" id="KW-1185">Reference proteome</keyword>
<dbReference type="Proteomes" id="UP000569914">
    <property type="component" value="Unassembled WGS sequence"/>
</dbReference>
<gene>
    <name evidence="1" type="ORF">BKA15_004638</name>
</gene>
<proteinExistence type="predicted"/>